<organism evidence="3 4">
    <name type="scientific">Lachnellula willkommii</name>
    <dbReference type="NCBI Taxonomy" id="215461"/>
    <lineage>
        <taxon>Eukaryota</taxon>
        <taxon>Fungi</taxon>
        <taxon>Dikarya</taxon>
        <taxon>Ascomycota</taxon>
        <taxon>Pezizomycotina</taxon>
        <taxon>Leotiomycetes</taxon>
        <taxon>Helotiales</taxon>
        <taxon>Lachnaceae</taxon>
        <taxon>Lachnellula</taxon>
    </lineage>
</organism>
<dbReference type="EMBL" id="QGML01000623">
    <property type="protein sequence ID" value="TVY91180.1"/>
    <property type="molecule type" value="Genomic_DNA"/>
</dbReference>
<keyword evidence="1" id="KW-0812">Transmembrane</keyword>
<name>A0A559MDZ0_9HELO</name>
<dbReference type="AlphaFoldDB" id="A0A559MDZ0"/>
<accession>A0A559MDZ0</accession>
<feature type="domain" description="Fatty acid desaturase" evidence="2">
    <location>
        <begin position="72"/>
        <end position="347"/>
    </location>
</feature>
<keyword evidence="1" id="KW-1133">Transmembrane helix</keyword>
<dbReference type="PANTHER" id="PTHR32100">
    <property type="entry name" value="OMEGA-6 FATTY ACID DESATURASE, CHLOROPLASTIC"/>
    <property type="match status" value="1"/>
</dbReference>
<dbReference type="InterPro" id="IPR005804">
    <property type="entry name" value="FA_desaturase_dom"/>
</dbReference>
<dbReference type="CDD" id="cd03507">
    <property type="entry name" value="Delta12-FADS-like"/>
    <property type="match status" value="1"/>
</dbReference>
<evidence type="ECO:0000259" key="2">
    <source>
        <dbReference type="Pfam" id="PF00487"/>
    </source>
</evidence>
<keyword evidence="1" id="KW-0472">Membrane</keyword>
<dbReference type="GO" id="GO:0016491">
    <property type="term" value="F:oxidoreductase activity"/>
    <property type="evidence" value="ECO:0007669"/>
    <property type="project" value="InterPro"/>
</dbReference>
<protein>
    <submittedName>
        <fullName evidence="3">Delta(12)-acyl-lipid-desaturase</fullName>
    </submittedName>
</protein>
<feature type="non-terminal residue" evidence="3">
    <location>
        <position position="1"/>
    </location>
</feature>
<keyword evidence="4" id="KW-1185">Reference proteome</keyword>
<dbReference type="InterPro" id="IPR012171">
    <property type="entry name" value="Fatty_acid_desaturase"/>
</dbReference>
<feature type="transmembrane region" description="Helical" evidence="1">
    <location>
        <begin position="40"/>
        <end position="62"/>
    </location>
</feature>
<sequence>NVRDNIFFSYSMPPPIDLKALRALVPEYCFKPSLTISLYYLFRDLILSTFLIIISITLIPTLSTTSLRVFAWALYGWLQGLIFTGLWVLGHECGHGAFSSYKALNDRIGFALHSTLLTPYFAWRLTHRRHHLYAGHMDKDNNHVPLRHADYLRLFGAQVNQNMQDAPLYVLWRLLLQQFLGWPLYLMYGITGGSNSTPRKPTGKIAEKSHFNPASALFLESEFNAIAISDVGIATTVLSLFWVGKVIGFSRLFLLYGQPFLWLNQWIVALTYLQHTHPNIPRHEAASWTFAKGATATVDRDIGILGRFFLHNVIDCHVVHHLFPSIPFYYAMEATRAVRPVLGDAYHKDSQNVVLSLWKTFRNCQYVASDDSLPANNRALWFQRGKIPPLGHV</sequence>
<evidence type="ECO:0000256" key="1">
    <source>
        <dbReference type="SAM" id="Phobius"/>
    </source>
</evidence>
<dbReference type="GO" id="GO:0006629">
    <property type="term" value="P:lipid metabolic process"/>
    <property type="evidence" value="ECO:0007669"/>
    <property type="project" value="InterPro"/>
</dbReference>
<feature type="transmembrane region" description="Helical" evidence="1">
    <location>
        <begin position="69"/>
        <end position="88"/>
    </location>
</feature>
<gene>
    <name evidence="3" type="primary">FAD12_0</name>
    <name evidence="3" type="ORF">LAWI1_G005622</name>
</gene>
<evidence type="ECO:0000313" key="4">
    <source>
        <dbReference type="Proteomes" id="UP000315522"/>
    </source>
</evidence>
<dbReference type="Proteomes" id="UP000315522">
    <property type="component" value="Unassembled WGS sequence"/>
</dbReference>
<evidence type="ECO:0000313" key="3">
    <source>
        <dbReference type="EMBL" id="TVY91180.1"/>
    </source>
</evidence>
<reference evidence="3 4" key="1">
    <citation type="submission" date="2018-05" db="EMBL/GenBank/DDBJ databases">
        <title>Genome sequencing and assembly of the regulated plant pathogen Lachnellula willkommii and related sister species for the development of diagnostic species identification markers.</title>
        <authorList>
            <person name="Giroux E."/>
            <person name="Bilodeau G."/>
        </authorList>
    </citation>
    <scope>NUCLEOTIDE SEQUENCE [LARGE SCALE GENOMIC DNA]</scope>
    <source>
        <strain evidence="3 4">CBS 172.35</strain>
    </source>
</reference>
<proteinExistence type="predicted"/>
<dbReference type="Pfam" id="PF00487">
    <property type="entry name" value="FA_desaturase"/>
    <property type="match status" value="1"/>
</dbReference>
<comment type="caution">
    <text evidence="3">The sequence shown here is derived from an EMBL/GenBank/DDBJ whole genome shotgun (WGS) entry which is preliminary data.</text>
</comment>